<dbReference type="InterPro" id="IPR011335">
    <property type="entry name" value="Restrct_endonuc-II-like"/>
</dbReference>
<name>A0A7I6GXU6_BORGP</name>
<dbReference type="Gene3D" id="3.90.320.10">
    <property type="match status" value="1"/>
</dbReference>
<evidence type="ECO:0000313" key="1">
    <source>
        <dbReference type="EMBL" id="AAU86083.1"/>
    </source>
</evidence>
<accession>A0A7I6GXU6</accession>
<evidence type="ECO:0000313" key="2">
    <source>
        <dbReference type="Proteomes" id="UP000002276"/>
    </source>
</evidence>
<dbReference type="InterPro" id="IPR011604">
    <property type="entry name" value="PDDEXK-like_dom_sf"/>
</dbReference>
<dbReference type="AlphaFoldDB" id="A0A7I6GXU6"/>
<sequence length="155" mass="17905">MGTIGIGGAGLKDVMINSALKYFGMSLPFEENLYMLKGKELENLGFREFIKVYGDNIDVLYKNKYVNGVDKYNYFKKMDNFEPLVGSTIDGWFMNIYGNIELLEIKSSDSHYMSSAIEEYNKNGNFLSSKYFFKYYVQAQMQMHLQVLSIVICSF</sequence>
<reference evidence="1" key="2">
    <citation type="submission" date="2004-09" db="EMBL/GenBank/DDBJ databases">
        <authorList>
            <person name="Gloeckner G."/>
            <person name="Schilhabel M."/>
            <person name="Lehmann R."/>
            <person name="Platzer M."/>
        </authorList>
    </citation>
    <scope>NUCLEOTIDE SEQUENCE</scope>
    <source>
        <strain evidence="1">PBi</strain>
    </source>
</reference>
<protein>
    <recommendedName>
        <fullName evidence="3">YqaJ viral recombinase domain-containing protein</fullName>
    </recommendedName>
</protein>
<dbReference type="SUPFAM" id="SSF52980">
    <property type="entry name" value="Restriction endonuclease-like"/>
    <property type="match status" value="1"/>
</dbReference>
<evidence type="ECO:0008006" key="3">
    <source>
        <dbReference type="Google" id="ProtNLM"/>
    </source>
</evidence>
<dbReference type="EMBL" id="AY722929">
    <property type="protein sequence ID" value="AAU86083.1"/>
    <property type="molecule type" value="Genomic_DNA"/>
</dbReference>
<reference evidence="1" key="1">
    <citation type="journal article" date="2004" name="Nucleic Acids Res.">
        <title>Comparative analysis of the Borrelia garinii genome.</title>
        <authorList>
            <person name="Glockner G."/>
            <person name="Lehmann R."/>
            <person name="Romualdi A."/>
            <person name="Pradella S."/>
            <person name="Schulte-Spechtel U."/>
            <person name="Schilhabel M."/>
            <person name="Wilske B."/>
            <person name="Suhnel J."/>
            <person name="Platzer M."/>
        </authorList>
    </citation>
    <scope>NUCLEOTIDE SEQUENCE [LARGE SCALE GENOMIC DNA]</scope>
    <source>
        <strain>ATCC BAA-2496 / DSM 23469 / PBi</strain>
        <strain evidence="1">PBi</strain>
        <plasmid>15</plasmid>
    </source>
</reference>
<gene>
    <name evidence="1" type="ordered locus">BGP232</name>
</gene>
<geneLocation type="plasmid" evidence="2">
    <name>15</name>
</geneLocation>
<proteinExistence type="predicted"/>
<organism evidence="1">
    <name type="scientific">Borrelia garinii subsp. bavariensis (strain ATCC BAA-2496 / DSM 23469 / PBi)</name>
    <name type="common">Borreliella bavariensis</name>
    <dbReference type="NCBI Taxonomy" id="290434"/>
    <lineage>
        <taxon>Bacteria</taxon>
        <taxon>Pseudomonadati</taxon>
        <taxon>Spirochaetota</taxon>
        <taxon>Spirochaetia</taxon>
        <taxon>Spirochaetales</taxon>
        <taxon>Borreliaceae</taxon>
        <taxon>Borreliella</taxon>
    </lineage>
</organism>